<dbReference type="PANTHER" id="PTHR10622:SF10">
    <property type="entry name" value="HET DOMAIN-CONTAINING PROTEIN"/>
    <property type="match status" value="1"/>
</dbReference>
<proteinExistence type="predicted"/>
<dbReference type="Proteomes" id="UP001498398">
    <property type="component" value="Unassembled WGS sequence"/>
</dbReference>
<dbReference type="EMBL" id="JBANRG010000037">
    <property type="protein sequence ID" value="KAK7448778.1"/>
    <property type="molecule type" value="Genomic_DNA"/>
</dbReference>
<feature type="non-terminal residue" evidence="1">
    <location>
        <position position="1"/>
    </location>
</feature>
<sequence>KEDPRNPKSKFWSSRWFTRGWTLQELIAPMYAVFLSRDWKEIGTRWSLRDALSAITTIPVGVFEGRDIDEFSIAQRMSWAADRQTTRPEDIAYCLMGIFNVNMPPIYGEGGAKAFMRLQQEIIKVSDDRSIFAWMSNSGDGSEVRGLLARSPEEFRASGGARMTEEKLIGNKSSFSFANNGLRIHLPITPAERYSSSENPIFLASLHCHCPCERHGVDSYLFIYLRKIGDQQYVRCYPSEVVINTSLLEVKDLKKMVIKESSLPHRAKRRSDVLGRHDELDVQFNQLPSAQHLFDPIQSWYFISNGRLRLRPGAFSSTVYQDPVEEESFSLVFDVSNCGNGTRETVETVAITHGMLNFHERPSNVPNQGLPVDRVQLPLKSGVVHARLHMTGGDRRSRKPLKRVLEIDHESAEGINEEKITSQRPSFELGCMVPLSVNVLRSSSNEVLPFKFSLEDIFPPDPFDRGLKSSYQGYIRMSAHADVPRLLTYRQKISDLRFHVVLGLRESGEAWTDVRHYDDTLMLGEIRNLYFRSIMGGGEVGKESASDALTPSFSHSRYNIIATVQKTRNTLQLGYYSLLLNVEEESSQGVREF</sequence>
<evidence type="ECO:0000313" key="2">
    <source>
        <dbReference type="Proteomes" id="UP001498398"/>
    </source>
</evidence>
<reference evidence="1 2" key="1">
    <citation type="submission" date="2024-01" db="EMBL/GenBank/DDBJ databases">
        <title>A draft genome for the cacao thread blight pathogen Marasmiellus scandens.</title>
        <authorList>
            <person name="Baruah I.K."/>
            <person name="Leung J."/>
            <person name="Bukari Y."/>
            <person name="Amoako-Attah I."/>
            <person name="Meinhardt L.W."/>
            <person name="Bailey B.A."/>
            <person name="Cohen S.P."/>
        </authorList>
    </citation>
    <scope>NUCLEOTIDE SEQUENCE [LARGE SCALE GENOMIC DNA]</scope>
    <source>
        <strain evidence="1 2">GH-19</strain>
    </source>
</reference>
<keyword evidence="2" id="KW-1185">Reference proteome</keyword>
<protein>
    <recommendedName>
        <fullName evidence="3">Heterokaryon incompatibility domain-containing protein</fullName>
    </recommendedName>
</protein>
<name>A0ABR1J2Q4_9AGAR</name>
<accession>A0ABR1J2Q4</accession>
<evidence type="ECO:0000313" key="1">
    <source>
        <dbReference type="EMBL" id="KAK7448778.1"/>
    </source>
</evidence>
<evidence type="ECO:0008006" key="3">
    <source>
        <dbReference type="Google" id="ProtNLM"/>
    </source>
</evidence>
<comment type="caution">
    <text evidence="1">The sequence shown here is derived from an EMBL/GenBank/DDBJ whole genome shotgun (WGS) entry which is preliminary data.</text>
</comment>
<gene>
    <name evidence="1" type="ORF">VKT23_013509</name>
</gene>
<organism evidence="1 2">
    <name type="scientific">Marasmiellus scandens</name>
    <dbReference type="NCBI Taxonomy" id="2682957"/>
    <lineage>
        <taxon>Eukaryota</taxon>
        <taxon>Fungi</taxon>
        <taxon>Dikarya</taxon>
        <taxon>Basidiomycota</taxon>
        <taxon>Agaricomycotina</taxon>
        <taxon>Agaricomycetes</taxon>
        <taxon>Agaricomycetidae</taxon>
        <taxon>Agaricales</taxon>
        <taxon>Marasmiineae</taxon>
        <taxon>Omphalotaceae</taxon>
        <taxon>Marasmiellus</taxon>
    </lineage>
</organism>
<dbReference type="PANTHER" id="PTHR10622">
    <property type="entry name" value="HET DOMAIN-CONTAINING PROTEIN"/>
    <property type="match status" value="1"/>
</dbReference>